<dbReference type="EMBL" id="HBUF01015645">
    <property type="protein sequence ID" value="CAG6609654.1"/>
    <property type="molecule type" value="Transcribed_RNA"/>
</dbReference>
<reference evidence="1" key="1">
    <citation type="submission" date="2021-05" db="EMBL/GenBank/DDBJ databases">
        <authorList>
            <person name="Alioto T."/>
            <person name="Alioto T."/>
            <person name="Gomez Garrido J."/>
        </authorList>
    </citation>
    <scope>NUCLEOTIDE SEQUENCE</scope>
</reference>
<dbReference type="AlphaFoldDB" id="A0A8D8PPV0"/>
<evidence type="ECO:0000313" key="1">
    <source>
        <dbReference type="EMBL" id="CAG6609654.1"/>
    </source>
</evidence>
<sequence length="121" mass="13641">MGMGVSLMSILSEDRFGIKDFLCFFADSRPLFSSVLILPSLFFSPSSLGPYYPFISSNLRVFSFESGGCYFLNSGSLFVFYTFRCIPLKTSFTMVSCLRFSNIQSNIVAYSTQQRNSVVMM</sequence>
<organism evidence="1">
    <name type="scientific">Cacopsylla melanoneura</name>
    <dbReference type="NCBI Taxonomy" id="428564"/>
    <lineage>
        <taxon>Eukaryota</taxon>
        <taxon>Metazoa</taxon>
        <taxon>Ecdysozoa</taxon>
        <taxon>Arthropoda</taxon>
        <taxon>Hexapoda</taxon>
        <taxon>Insecta</taxon>
        <taxon>Pterygota</taxon>
        <taxon>Neoptera</taxon>
        <taxon>Paraneoptera</taxon>
        <taxon>Hemiptera</taxon>
        <taxon>Sternorrhyncha</taxon>
        <taxon>Psylloidea</taxon>
        <taxon>Psyllidae</taxon>
        <taxon>Psyllinae</taxon>
        <taxon>Cacopsylla</taxon>
    </lineage>
</organism>
<proteinExistence type="predicted"/>
<name>A0A8D8PPV0_9HEMI</name>
<protein>
    <submittedName>
        <fullName evidence="1">Uncharacterized protein</fullName>
    </submittedName>
</protein>
<accession>A0A8D8PPV0</accession>